<sequence length="56" mass="5944">MTTGEISMLIAGISLGTNGLLVVQFVLQARDERRERKALEAAAQRAEAAESARGDA</sequence>
<organism evidence="2 3">
    <name type="scientific">Streptomyces synnematoformans</name>
    <dbReference type="NCBI Taxonomy" id="415721"/>
    <lineage>
        <taxon>Bacteria</taxon>
        <taxon>Bacillati</taxon>
        <taxon>Actinomycetota</taxon>
        <taxon>Actinomycetes</taxon>
        <taxon>Kitasatosporales</taxon>
        <taxon>Streptomycetaceae</taxon>
        <taxon>Streptomyces</taxon>
    </lineage>
</organism>
<gene>
    <name evidence="2" type="ORF">GCM10009802_04880</name>
</gene>
<evidence type="ECO:0000256" key="1">
    <source>
        <dbReference type="SAM" id="Phobius"/>
    </source>
</evidence>
<dbReference type="RefSeq" id="WP_344287361.1">
    <property type="nucleotide sequence ID" value="NZ_BAAAPF010000004.1"/>
</dbReference>
<keyword evidence="1" id="KW-0812">Transmembrane</keyword>
<evidence type="ECO:0000313" key="3">
    <source>
        <dbReference type="Proteomes" id="UP001500443"/>
    </source>
</evidence>
<name>A0ABN2XCS2_9ACTN</name>
<reference evidence="2 3" key="1">
    <citation type="journal article" date="2019" name="Int. J. Syst. Evol. Microbiol.">
        <title>The Global Catalogue of Microorganisms (GCM) 10K type strain sequencing project: providing services to taxonomists for standard genome sequencing and annotation.</title>
        <authorList>
            <consortium name="The Broad Institute Genomics Platform"/>
            <consortium name="The Broad Institute Genome Sequencing Center for Infectious Disease"/>
            <person name="Wu L."/>
            <person name="Ma J."/>
        </authorList>
    </citation>
    <scope>NUCLEOTIDE SEQUENCE [LARGE SCALE GENOMIC DNA]</scope>
    <source>
        <strain evidence="2 3">JCM 15481</strain>
    </source>
</reference>
<accession>A0ABN2XCS2</accession>
<evidence type="ECO:0000313" key="2">
    <source>
        <dbReference type="EMBL" id="GAA2108832.1"/>
    </source>
</evidence>
<proteinExistence type="predicted"/>
<dbReference type="EMBL" id="BAAAPF010000004">
    <property type="protein sequence ID" value="GAA2108832.1"/>
    <property type="molecule type" value="Genomic_DNA"/>
</dbReference>
<keyword evidence="1" id="KW-0472">Membrane</keyword>
<feature type="transmembrane region" description="Helical" evidence="1">
    <location>
        <begin position="6"/>
        <end position="27"/>
    </location>
</feature>
<keyword evidence="1" id="KW-1133">Transmembrane helix</keyword>
<dbReference type="Proteomes" id="UP001500443">
    <property type="component" value="Unassembled WGS sequence"/>
</dbReference>
<keyword evidence="3" id="KW-1185">Reference proteome</keyword>
<protein>
    <submittedName>
        <fullName evidence="2">Uncharacterized protein</fullName>
    </submittedName>
</protein>
<comment type="caution">
    <text evidence="2">The sequence shown here is derived from an EMBL/GenBank/DDBJ whole genome shotgun (WGS) entry which is preliminary data.</text>
</comment>